<dbReference type="EMBL" id="LMVP01000022">
    <property type="protein sequence ID" value="PAV14207.1"/>
    <property type="molecule type" value="Genomic_DNA"/>
</dbReference>
<dbReference type="AlphaFoldDB" id="A0A2A2HXR3"/>
<proteinExistence type="predicted"/>
<organism evidence="1 2">
    <name type="scientific">Methanosarcina spelaei</name>
    <dbReference type="NCBI Taxonomy" id="1036679"/>
    <lineage>
        <taxon>Archaea</taxon>
        <taxon>Methanobacteriati</taxon>
        <taxon>Methanobacteriota</taxon>
        <taxon>Stenosarchaea group</taxon>
        <taxon>Methanomicrobia</taxon>
        <taxon>Methanosarcinales</taxon>
        <taxon>Methanosarcinaceae</taxon>
        <taxon>Methanosarcina</taxon>
    </lineage>
</organism>
<protein>
    <submittedName>
        <fullName evidence="1">Uncharacterized protein</fullName>
    </submittedName>
</protein>
<sequence length="111" mass="12150">MKNLKTKMVFAIMLMLVAFAPMVSAQTETLSDSSGVKQVTLTLDQKDGILIIPTDDIKIIDLSTTNTTRKSATAYLSGTIDKNNFVVLEGVITLDGEEEKVQLSVKQLRCL</sequence>
<accession>A0A2A2HXR3</accession>
<dbReference type="Proteomes" id="UP000218164">
    <property type="component" value="Unassembled WGS sequence"/>
</dbReference>
<reference evidence="1 2" key="1">
    <citation type="journal article" date="2017" name="BMC Genomics">
        <title>Genomic analysis of methanogenic archaea reveals a shift towards energy conservation.</title>
        <authorList>
            <person name="Gilmore S.P."/>
            <person name="Henske J.K."/>
            <person name="Sexton J.A."/>
            <person name="Solomon K.V."/>
            <person name="Seppala S."/>
            <person name="Yoo J.I."/>
            <person name="Huyett L.M."/>
            <person name="Pressman A."/>
            <person name="Cogan J.Z."/>
            <person name="Kivenson V."/>
            <person name="Peng X."/>
            <person name="Tan Y."/>
            <person name="Valentine D.L."/>
            <person name="O'Malley M.A."/>
        </authorList>
    </citation>
    <scope>NUCLEOTIDE SEQUENCE [LARGE SCALE GENOMIC DNA]</scope>
    <source>
        <strain evidence="1 2">MC-15</strain>
    </source>
</reference>
<evidence type="ECO:0000313" key="2">
    <source>
        <dbReference type="Proteomes" id="UP000218164"/>
    </source>
</evidence>
<evidence type="ECO:0000313" key="1">
    <source>
        <dbReference type="EMBL" id="PAV14207.1"/>
    </source>
</evidence>
<comment type="caution">
    <text evidence="1">The sequence shown here is derived from an EMBL/GenBank/DDBJ whole genome shotgun (WGS) entry which is preliminary data.</text>
</comment>
<keyword evidence="2" id="KW-1185">Reference proteome</keyword>
<gene>
    <name evidence="1" type="ORF">ASJ81_14805</name>
</gene>
<name>A0A2A2HXR3_9EURY</name>